<evidence type="ECO:0000256" key="1">
    <source>
        <dbReference type="ARBA" id="ARBA00004613"/>
    </source>
</evidence>
<protein>
    <submittedName>
        <fullName evidence="6">EPYC: Epiphycan</fullName>
    </submittedName>
</protein>
<reference evidence="6 7" key="1">
    <citation type="journal article" date="2024" name="Proc. Natl. Acad. Sci. U.S.A.">
        <title>The genetic regulatory architecture and epigenomic basis for age-related changes in rattlesnake venom.</title>
        <authorList>
            <person name="Hogan M.P."/>
            <person name="Holding M.L."/>
            <person name="Nystrom G.S."/>
            <person name="Colston T.J."/>
            <person name="Bartlett D.A."/>
            <person name="Mason A.J."/>
            <person name="Ellsworth S.A."/>
            <person name="Rautsaw R.M."/>
            <person name="Lawrence K.C."/>
            <person name="Strickland J.L."/>
            <person name="He B."/>
            <person name="Fraser P."/>
            <person name="Margres M.J."/>
            <person name="Gilbert D.M."/>
            <person name="Gibbs H.L."/>
            <person name="Parkinson C.L."/>
            <person name="Rokyta D.R."/>
        </authorList>
    </citation>
    <scope>NUCLEOTIDE SEQUENCE [LARGE SCALE GENOMIC DNA]</scope>
    <source>
        <strain evidence="6">DRR0105</strain>
    </source>
</reference>
<dbReference type="Proteomes" id="UP001474421">
    <property type="component" value="Unassembled WGS sequence"/>
</dbReference>
<dbReference type="AlphaFoldDB" id="A0AAW1BCU5"/>
<keyword evidence="4" id="KW-1015">Disulfide bond</keyword>
<keyword evidence="7" id="KW-1185">Reference proteome</keyword>
<dbReference type="GO" id="GO:0060348">
    <property type="term" value="P:bone development"/>
    <property type="evidence" value="ECO:0007669"/>
    <property type="project" value="TreeGrafter"/>
</dbReference>
<sequence length="114" mass="13308">LPTCILCTCLGTSVYCDDRELEILPPLLKQTTNFYTPYNRIKKIKRNAFAHLNMLNNNILEIHEDTFCKINDHTYICKPLKENRLDDNPINLYVPAPFAYWKLFLSLDNNSSIV</sequence>
<comment type="caution">
    <text evidence="6">The sequence shown here is derived from an EMBL/GenBank/DDBJ whole genome shotgun (WGS) entry which is preliminary data.</text>
</comment>
<proteinExistence type="predicted"/>
<name>A0AAW1BCU5_CROAD</name>
<evidence type="ECO:0000313" key="6">
    <source>
        <dbReference type="EMBL" id="KAK9399765.1"/>
    </source>
</evidence>
<dbReference type="Gene3D" id="3.80.10.10">
    <property type="entry name" value="Ribonuclease Inhibitor"/>
    <property type="match status" value="1"/>
</dbReference>
<feature type="non-terminal residue" evidence="6">
    <location>
        <position position="1"/>
    </location>
</feature>
<dbReference type="InterPro" id="IPR032675">
    <property type="entry name" value="LRR_dom_sf"/>
</dbReference>
<accession>A0AAW1BCU5</accession>
<evidence type="ECO:0000313" key="7">
    <source>
        <dbReference type="Proteomes" id="UP001474421"/>
    </source>
</evidence>
<comment type="subcellular location">
    <subcellularLocation>
        <location evidence="1">Secreted</location>
    </subcellularLocation>
</comment>
<dbReference type="InterPro" id="IPR043547">
    <property type="entry name" value="Mimecan/Epiphycan/Opticin"/>
</dbReference>
<evidence type="ECO:0000256" key="5">
    <source>
        <dbReference type="ARBA" id="ARBA00023180"/>
    </source>
</evidence>
<keyword evidence="2" id="KW-0964">Secreted</keyword>
<evidence type="ECO:0000256" key="3">
    <source>
        <dbReference type="ARBA" id="ARBA00022729"/>
    </source>
</evidence>
<keyword evidence="3" id="KW-0732">Signal</keyword>
<dbReference type="GO" id="GO:0061975">
    <property type="term" value="P:articular cartilage development"/>
    <property type="evidence" value="ECO:0007669"/>
    <property type="project" value="TreeGrafter"/>
</dbReference>
<keyword evidence="5" id="KW-0325">Glycoprotein</keyword>
<dbReference type="GO" id="GO:0031012">
    <property type="term" value="C:extracellular matrix"/>
    <property type="evidence" value="ECO:0007669"/>
    <property type="project" value="TreeGrafter"/>
</dbReference>
<dbReference type="EMBL" id="JAOTOJ010000006">
    <property type="protein sequence ID" value="KAK9399765.1"/>
    <property type="molecule type" value="Genomic_DNA"/>
</dbReference>
<evidence type="ECO:0000256" key="2">
    <source>
        <dbReference type="ARBA" id="ARBA00022525"/>
    </source>
</evidence>
<organism evidence="6 7">
    <name type="scientific">Crotalus adamanteus</name>
    <name type="common">Eastern diamondback rattlesnake</name>
    <dbReference type="NCBI Taxonomy" id="8729"/>
    <lineage>
        <taxon>Eukaryota</taxon>
        <taxon>Metazoa</taxon>
        <taxon>Chordata</taxon>
        <taxon>Craniata</taxon>
        <taxon>Vertebrata</taxon>
        <taxon>Euteleostomi</taxon>
        <taxon>Lepidosauria</taxon>
        <taxon>Squamata</taxon>
        <taxon>Bifurcata</taxon>
        <taxon>Unidentata</taxon>
        <taxon>Episquamata</taxon>
        <taxon>Toxicofera</taxon>
        <taxon>Serpentes</taxon>
        <taxon>Colubroidea</taxon>
        <taxon>Viperidae</taxon>
        <taxon>Crotalinae</taxon>
        <taxon>Crotalus</taxon>
    </lineage>
</organism>
<gene>
    <name evidence="6" type="ORF">NXF25_012784</name>
</gene>
<dbReference type="GO" id="GO:0005615">
    <property type="term" value="C:extracellular space"/>
    <property type="evidence" value="ECO:0007669"/>
    <property type="project" value="TreeGrafter"/>
</dbReference>
<evidence type="ECO:0000256" key="4">
    <source>
        <dbReference type="ARBA" id="ARBA00023157"/>
    </source>
</evidence>
<dbReference type="PANTHER" id="PTHR46269">
    <property type="entry name" value="EPIPHYCAN-RELATED"/>
    <property type="match status" value="1"/>
</dbReference>
<dbReference type="PANTHER" id="PTHR46269:SF3">
    <property type="entry name" value="EPIPHYCAN"/>
    <property type="match status" value="1"/>
</dbReference>